<accession>A0A383BET8</accession>
<dbReference type="EMBL" id="UINC01200004">
    <property type="protein sequence ID" value="SVE18696.1"/>
    <property type="molecule type" value="Genomic_DNA"/>
</dbReference>
<dbReference type="SUPFAM" id="SSF52518">
    <property type="entry name" value="Thiamin diphosphate-binding fold (THDP-binding)"/>
    <property type="match status" value="1"/>
</dbReference>
<protein>
    <recommendedName>
        <fullName evidence="2">Thiamine pyrophosphate enzyme N-terminal TPP-binding domain-containing protein</fullName>
    </recommendedName>
</protein>
<dbReference type="InterPro" id="IPR029061">
    <property type="entry name" value="THDP-binding"/>
</dbReference>
<feature type="non-terminal residue" evidence="1">
    <location>
        <position position="78"/>
    </location>
</feature>
<dbReference type="Gene3D" id="3.40.50.970">
    <property type="match status" value="1"/>
</dbReference>
<name>A0A383BET8_9ZZZZ</name>
<evidence type="ECO:0000313" key="1">
    <source>
        <dbReference type="EMBL" id="SVE18696.1"/>
    </source>
</evidence>
<reference evidence="1" key="1">
    <citation type="submission" date="2018-05" db="EMBL/GenBank/DDBJ databases">
        <authorList>
            <person name="Lanie J.A."/>
            <person name="Ng W.-L."/>
            <person name="Kazmierczak K.M."/>
            <person name="Andrzejewski T.M."/>
            <person name="Davidsen T.M."/>
            <person name="Wayne K.J."/>
            <person name="Tettelin H."/>
            <person name="Glass J.I."/>
            <person name="Rusch D."/>
            <person name="Podicherti R."/>
            <person name="Tsui H.-C.T."/>
            <person name="Winkler M.E."/>
        </authorList>
    </citation>
    <scope>NUCLEOTIDE SEQUENCE</scope>
</reference>
<gene>
    <name evidence="1" type="ORF">METZ01_LOCUS471550</name>
</gene>
<proteinExistence type="predicted"/>
<evidence type="ECO:0008006" key="2">
    <source>
        <dbReference type="Google" id="ProtNLM"/>
    </source>
</evidence>
<sequence>MTSSIECKNFLRSLQLLNLLIKIGVQNLILCPGSRSAPLAIAAGELNKLGLVNIFNSIDERSAGFHSLGISTASGNLS</sequence>
<organism evidence="1">
    <name type="scientific">marine metagenome</name>
    <dbReference type="NCBI Taxonomy" id="408172"/>
    <lineage>
        <taxon>unclassified sequences</taxon>
        <taxon>metagenomes</taxon>
        <taxon>ecological metagenomes</taxon>
    </lineage>
</organism>
<dbReference type="AlphaFoldDB" id="A0A383BET8"/>